<dbReference type="Pfam" id="PF07277">
    <property type="entry name" value="SapC"/>
    <property type="match status" value="1"/>
</dbReference>
<dbReference type="OrthoDB" id="9806524at2"/>
<sequence length="338" mass="37423">MPMAQGPVRGLLGDAVRMRPSGGQESPGRTALPHGRPRHPQPFRWTASHRVSAPRHVRIKHRSLPGSERLKPTSALTLMPNLVPLSRDRHAGKGWRRLDSYAFAAHTALVPLVASELPKAAMSLPIAFIRQDEHYVPVAVLGLEPTTNLFVAPDGRWIGAYIPSALRGHPFALAYAQTGEQVLCLDEDSGLLTEAGQGESFFDEKGEPSEGLRQILAFLQQIELGRQHTTRICDLLAQLGLIQPWPIQIRVGQNERRIQGLFRSDESALNQLSDAHFIELRRAGGLPLVYCQLLAMQHIGLLGRLVDLRANAAQTAARTPPPFSFSLEDQDILRFDWD</sequence>
<dbReference type="EMBL" id="CP039268">
    <property type="protein sequence ID" value="QGU33555.1"/>
    <property type="molecule type" value="Genomic_DNA"/>
</dbReference>
<dbReference type="KEGG" id="ttp:E6P07_11545"/>
<dbReference type="InterPro" id="IPR010836">
    <property type="entry name" value="SapC"/>
</dbReference>
<proteinExistence type="predicted"/>
<name>A0A6I6E3M8_THETI</name>
<gene>
    <name evidence="2" type="ORF">E6P07_11545</name>
</gene>
<accession>A0A6I6E3M8</accession>
<keyword evidence="3" id="KW-1185">Reference proteome</keyword>
<dbReference type="AlphaFoldDB" id="A0A6I6E3M8"/>
<evidence type="ECO:0000256" key="1">
    <source>
        <dbReference type="SAM" id="MobiDB-lite"/>
    </source>
</evidence>
<protein>
    <submittedName>
        <fullName evidence="2">Peptidase</fullName>
    </submittedName>
</protein>
<reference evidence="2 3" key="1">
    <citation type="submission" date="2019-12" db="EMBL/GenBank/DDBJ databases">
        <title>The complete genome of the thermophilic, anoxygenic phototrophic gammaproteobacterium Thermochromatium tepidum.</title>
        <authorList>
            <person name="Sattley W.M."/>
            <person name="Swingley W.D."/>
            <person name="Burchell B.M."/>
            <person name="Gurbani S.A."/>
            <person name="Kujawa C.M."/>
            <person name="Nuccio D.A."/>
            <person name="Schladweiler J."/>
            <person name="Shaffer K.N."/>
            <person name="Stokes L.M."/>
            <person name="Touchman J.W."/>
            <person name="Blankenship R.E."/>
            <person name="Madigan M.T."/>
        </authorList>
    </citation>
    <scope>NUCLEOTIDE SEQUENCE [LARGE SCALE GENOMIC DNA]</scope>
    <source>
        <strain evidence="2 3">ATCC 43061</strain>
    </source>
</reference>
<dbReference type="Proteomes" id="UP000426424">
    <property type="component" value="Chromosome"/>
</dbReference>
<evidence type="ECO:0000313" key="2">
    <source>
        <dbReference type="EMBL" id="QGU33555.1"/>
    </source>
</evidence>
<organism evidence="2 3">
    <name type="scientific">Thermochromatium tepidum ATCC 43061</name>
    <dbReference type="NCBI Taxonomy" id="316276"/>
    <lineage>
        <taxon>Bacteria</taxon>
        <taxon>Pseudomonadati</taxon>
        <taxon>Pseudomonadota</taxon>
        <taxon>Gammaproteobacteria</taxon>
        <taxon>Chromatiales</taxon>
        <taxon>Chromatiaceae</taxon>
        <taxon>Thermochromatium</taxon>
    </lineage>
</organism>
<feature type="region of interest" description="Disordered" evidence="1">
    <location>
        <begin position="1"/>
        <end position="43"/>
    </location>
</feature>
<evidence type="ECO:0000313" key="3">
    <source>
        <dbReference type="Proteomes" id="UP000426424"/>
    </source>
</evidence>